<comment type="caution">
    <text evidence="2">The sequence shown here is derived from an EMBL/GenBank/DDBJ whole genome shotgun (WGS) entry which is preliminary data.</text>
</comment>
<proteinExistence type="predicted"/>
<feature type="compositionally biased region" description="Basic and acidic residues" evidence="1">
    <location>
        <begin position="125"/>
        <end position="140"/>
    </location>
</feature>
<feature type="compositionally biased region" description="Polar residues" evidence="1">
    <location>
        <begin position="33"/>
        <end position="43"/>
    </location>
</feature>
<evidence type="ECO:0000313" key="2">
    <source>
        <dbReference type="EMBL" id="MVN78388.1"/>
    </source>
</evidence>
<evidence type="ECO:0000256" key="1">
    <source>
        <dbReference type="SAM" id="MobiDB-lite"/>
    </source>
</evidence>
<feature type="compositionally biased region" description="Polar residues" evidence="1">
    <location>
        <begin position="221"/>
        <end position="240"/>
    </location>
</feature>
<reference evidence="2 3" key="1">
    <citation type="submission" date="2019-12" db="EMBL/GenBank/DDBJ databases">
        <title>Hymenobacter sp. HMF4947 Genome sequencing and assembly.</title>
        <authorList>
            <person name="Kang H."/>
            <person name="Cha I."/>
            <person name="Kim H."/>
            <person name="Joh K."/>
        </authorList>
    </citation>
    <scope>NUCLEOTIDE SEQUENCE [LARGE SCALE GENOMIC DNA]</scope>
    <source>
        <strain evidence="2 3">HMF4947</strain>
    </source>
</reference>
<feature type="compositionally biased region" description="Low complexity" evidence="1">
    <location>
        <begin position="73"/>
        <end position="83"/>
    </location>
</feature>
<feature type="compositionally biased region" description="Polar residues" evidence="1">
    <location>
        <begin position="1"/>
        <end position="14"/>
    </location>
</feature>
<name>A0A7K1TJ03_9BACT</name>
<sequence>MPSNEDQAGLNSIAGNGGAQPANATTKMGADVRNTSANSSLQPATPAMQPDEAPASADGTTPTPSTEELFDSEQGVGQGAVEAGGERENAEANPADVTAAPTPPTDSKQPNSYGGNFGNDVQSSFEDHDRNSNQRADANRGEFGQQEYNQGVTHGGYGNQYRETNYAAEHNAAAEATQGKYYGQGSAEPGPQHNSYRAYDGRDLAPDQQGHAVRDTPAQPAGQTGASSNTDGRGNTQDNRNLPGKSGEAAAFQNDNGSVKTGAGYAADYGHTSGVGLPAGTADNHAADGPAGRNQQEDQRSSRGGYDNQGSQGGRSHDEQPGGNAPAGQQAPAPIDAPGAPQTEGYGYGHARSEETAPGNPNTGDSRNGFGAGGSKEGNTSQGHGSKGGSYDDENPGARGPEYDNFSQQDKAKNYGQGQRDDYRPAEDEPNDADYGAAPRRNAGRDEPAQ</sequence>
<dbReference type="RefSeq" id="WP_157568460.1">
    <property type="nucleotide sequence ID" value="NZ_WQKZ01000005.1"/>
</dbReference>
<protein>
    <submittedName>
        <fullName evidence="2">Uncharacterized protein</fullName>
    </submittedName>
</protein>
<feature type="compositionally biased region" description="Low complexity" evidence="1">
    <location>
        <begin position="167"/>
        <end position="176"/>
    </location>
</feature>
<evidence type="ECO:0000313" key="3">
    <source>
        <dbReference type="Proteomes" id="UP000441336"/>
    </source>
</evidence>
<feature type="region of interest" description="Disordered" evidence="1">
    <location>
        <begin position="1"/>
        <end position="450"/>
    </location>
</feature>
<dbReference type="AlphaFoldDB" id="A0A7K1TJ03"/>
<feature type="compositionally biased region" description="Low complexity" evidence="1">
    <location>
        <begin position="91"/>
        <end position="100"/>
    </location>
</feature>
<feature type="compositionally biased region" description="Low complexity" evidence="1">
    <location>
        <begin position="321"/>
        <end position="342"/>
    </location>
</feature>
<dbReference type="Proteomes" id="UP000441336">
    <property type="component" value="Unassembled WGS sequence"/>
</dbReference>
<dbReference type="EMBL" id="WQKZ01000005">
    <property type="protein sequence ID" value="MVN78388.1"/>
    <property type="molecule type" value="Genomic_DNA"/>
</dbReference>
<keyword evidence="3" id="KW-1185">Reference proteome</keyword>
<feature type="compositionally biased region" description="Polar residues" evidence="1">
    <location>
        <begin position="106"/>
        <end position="124"/>
    </location>
</feature>
<organism evidence="2 3">
    <name type="scientific">Hymenobacter ginkgonis</name>
    <dbReference type="NCBI Taxonomy" id="2682976"/>
    <lineage>
        <taxon>Bacteria</taxon>
        <taxon>Pseudomonadati</taxon>
        <taxon>Bacteroidota</taxon>
        <taxon>Cytophagia</taxon>
        <taxon>Cytophagales</taxon>
        <taxon>Hymenobacteraceae</taxon>
        <taxon>Hymenobacter</taxon>
    </lineage>
</organism>
<gene>
    <name evidence="2" type="ORF">GO988_18815</name>
</gene>
<accession>A0A7K1TJ03</accession>